<dbReference type="AlphaFoldDB" id="A0A0K0EAK8"/>
<sequence length="273" mass="30597">MDKKLSDPIPGQLSPNNRIKNNESSKIEILSDKEMLEEQITQEEVEKCETTINEKVNDIESAKEGSKNSTSYYVMKTIEEPVNNETIGKTTNQPNKNGFWGFGVVSHYVMGGIKTIYPKISPISKAANQNNNEVSKVDTKSSSENAIDTNKQLKEEESNTFNKKVCNDNSKSVINELNRTTYGYLPNWDTLIGATSNIVETTTSVLKSATEVGIKNIKSLNQKVNRKTSTQNSYYSDVRLEQTDLKSAADYDYIDLVSLQSKLDENSSKNNKH</sequence>
<feature type="region of interest" description="Disordered" evidence="1">
    <location>
        <begin position="1"/>
        <end position="24"/>
    </location>
</feature>
<dbReference type="Proteomes" id="UP000035681">
    <property type="component" value="Unplaced"/>
</dbReference>
<dbReference type="WBParaSite" id="TCONS_00007527.p1">
    <property type="protein sequence ID" value="TCONS_00007527.p1"/>
    <property type="gene ID" value="XLOC_005557"/>
</dbReference>
<proteinExistence type="predicted"/>
<evidence type="ECO:0000313" key="3">
    <source>
        <dbReference type="WBParaSite" id="SSTP_0000653300.1"/>
    </source>
</evidence>
<reference evidence="3" key="1">
    <citation type="submission" date="2015-08" db="UniProtKB">
        <authorList>
            <consortium name="WormBaseParasite"/>
        </authorList>
    </citation>
    <scope>IDENTIFICATION</scope>
</reference>
<evidence type="ECO:0000313" key="4">
    <source>
        <dbReference type="WBParaSite" id="TCONS_00007527.p1"/>
    </source>
</evidence>
<evidence type="ECO:0000256" key="1">
    <source>
        <dbReference type="SAM" id="MobiDB-lite"/>
    </source>
</evidence>
<organism evidence="3">
    <name type="scientific">Strongyloides stercoralis</name>
    <name type="common">Threadworm</name>
    <dbReference type="NCBI Taxonomy" id="6248"/>
    <lineage>
        <taxon>Eukaryota</taxon>
        <taxon>Metazoa</taxon>
        <taxon>Ecdysozoa</taxon>
        <taxon>Nematoda</taxon>
        <taxon>Chromadorea</taxon>
        <taxon>Rhabditida</taxon>
        <taxon>Tylenchina</taxon>
        <taxon>Panagrolaimomorpha</taxon>
        <taxon>Strongyloidoidea</taxon>
        <taxon>Strongyloididae</taxon>
        <taxon>Strongyloides</taxon>
    </lineage>
</organism>
<evidence type="ECO:0000313" key="2">
    <source>
        <dbReference type="Proteomes" id="UP000035681"/>
    </source>
</evidence>
<name>A0A0K0EAK8_STRER</name>
<accession>A0A0K0EAK8</accession>
<dbReference type="WBParaSite" id="SSTP_0000653300.1">
    <property type="protein sequence ID" value="SSTP_0000653300.1"/>
    <property type="gene ID" value="SSTP_0000653300"/>
</dbReference>
<protein>
    <submittedName>
        <fullName evidence="3 4">Uncharacterized protein</fullName>
    </submittedName>
</protein>
<keyword evidence="2" id="KW-1185">Reference proteome</keyword>